<dbReference type="InterPro" id="IPR022385">
    <property type="entry name" value="Rhs_assc_core"/>
</dbReference>
<protein>
    <recommendedName>
        <fullName evidence="3">RHS repeat-associated core domain-containing protein</fullName>
    </recommendedName>
</protein>
<proteinExistence type="predicted"/>
<dbReference type="RefSeq" id="WP_066693615.1">
    <property type="nucleotide sequence ID" value="NZ_MAYF01000082.1"/>
</dbReference>
<organism evidence="1 2">
    <name type="scientific">Chryseobacterium contaminans</name>
    <dbReference type="NCBI Taxonomy" id="1423959"/>
    <lineage>
        <taxon>Bacteria</taxon>
        <taxon>Pseudomonadati</taxon>
        <taxon>Bacteroidota</taxon>
        <taxon>Flavobacteriia</taxon>
        <taxon>Flavobacteriales</taxon>
        <taxon>Weeksellaceae</taxon>
        <taxon>Chryseobacterium group</taxon>
        <taxon>Chryseobacterium</taxon>
    </lineage>
</organism>
<dbReference type="InterPro" id="IPR050708">
    <property type="entry name" value="T6SS_VgrG/RHS"/>
</dbReference>
<name>A0ABX2X7W1_9FLAO</name>
<comment type="caution">
    <text evidence="1">The sequence shown here is derived from an EMBL/GenBank/DDBJ whole genome shotgun (WGS) entry which is preliminary data.</text>
</comment>
<dbReference type="PANTHER" id="PTHR32305:SF15">
    <property type="entry name" value="PROTEIN RHSA-RELATED"/>
    <property type="match status" value="1"/>
</dbReference>
<dbReference type="NCBIfam" id="TIGR03696">
    <property type="entry name" value="Rhs_assc_core"/>
    <property type="match status" value="1"/>
</dbReference>
<evidence type="ECO:0000313" key="1">
    <source>
        <dbReference type="EMBL" id="OCA79430.1"/>
    </source>
</evidence>
<evidence type="ECO:0008006" key="3">
    <source>
        <dbReference type="Google" id="ProtNLM"/>
    </source>
</evidence>
<accession>A0ABX2X7W1</accession>
<dbReference type="Proteomes" id="UP000093508">
    <property type="component" value="Unassembled WGS sequence"/>
</dbReference>
<keyword evidence="2" id="KW-1185">Reference proteome</keyword>
<sequence length="570" mass="62700">MYREPYTTLPDKSFFNEELNYDLNGNITRLWRTGKNDSNTALLVDNLTYGYQGNRLQTITDATQNEAGYEGGGNLIDYDANGNMTTMKDKGISTITYNYLNLPNTFAMSHPDPIVVGQLSTANMEYLYRADGVKLRKIYSTRPARGNTRTSMTDYLDGFQYFYKEGGGICITCRTESALEEQAYGNLGKTFPDLGEPPTWKLDFVLTAEGFYSFTENRYIYQYKDHLGNARVSFAKDSTGALKVTDTNNYYPFGLSHISGMLSLSNFGGLYSYKYNGKELQETGMYDYGARMYIPDLGRWGVVDPLAETSRRWSTYTYAFNNPLRFIDPDGRQGTDWIKMVDPETKQTVMKYDPNVKTVAQAKDAGYKNVDSVGATGEIKNGNGDVTHTLNANGSVTNVADNSSTYGNSNIDGIQVNAADNRGYFWNFSANFAFGGGAGFSLGQVTDSNNETDWFFSLNGNLGLSASAGLERGLITPTDPAHKFVNSDFAGEGRAISGGAGSLSSTVGGTFTRSYDGYQNIDQFDPANFGRNTQTVKTGYSTISTSVGLGTKGGFSPVMWTASKTWVRGK</sequence>
<gene>
    <name evidence="1" type="ORF">BBH99_18935</name>
</gene>
<reference evidence="1 2" key="1">
    <citation type="submission" date="2016-07" db="EMBL/GenBank/DDBJ databases">
        <authorList>
            <person name="Jeong J.-J."/>
            <person name="Kim D.W."/>
            <person name="Sang M.K."/>
            <person name="Choi I.-G."/>
            <person name="Kim K.D."/>
        </authorList>
    </citation>
    <scope>NUCLEOTIDE SEQUENCE [LARGE SCALE GENOMIC DNA]</scope>
    <source>
        <strain evidence="1 2">C-26</strain>
    </source>
</reference>
<dbReference type="PANTHER" id="PTHR32305">
    <property type="match status" value="1"/>
</dbReference>
<evidence type="ECO:0000313" key="2">
    <source>
        <dbReference type="Proteomes" id="UP000093508"/>
    </source>
</evidence>
<dbReference type="Gene3D" id="2.180.10.10">
    <property type="entry name" value="RHS repeat-associated core"/>
    <property type="match status" value="1"/>
</dbReference>
<dbReference type="EMBL" id="MAYF01000082">
    <property type="protein sequence ID" value="OCA79430.1"/>
    <property type="molecule type" value="Genomic_DNA"/>
</dbReference>